<evidence type="ECO:0000313" key="2">
    <source>
        <dbReference type="Proteomes" id="UP001196413"/>
    </source>
</evidence>
<accession>A0AAD5MP41</accession>
<protein>
    <submittedName>
        <fullName evidence="1">Uncharacterized protein</fullName>
    </submittedName>
</protein>
<sequence>MKDWVIARIEMSLRIHPFEKAKEKAFRIDRDKMATLEHQALPQARSAVLPDAVISVILVQADVKVTYTSMLRQKLNLPSVCINPREMQKHDWIPVQICLSDND</sequence>
<dbReference type="Proteomes" id="UP001196413">
    <property type="component" value="Unassembled WGS sequence"/>
</dbReference>
<name>A0AAD5MP41_PARTN</name>
<gene>
    <name evidence="1" type="ORF">KIN20_007402</name>
</gene>
<keyword evidence="2" id="KW-1185">Reference proteome</keyword>
<reference evidence="1" key="1">
    <citation type="submission" date="2021-06" db="EMBL/GenBank/DDBJ databases">
        <title>Parelaphostrongylus tenuis whole genome reference sequence.</title>
        <authorList>
            <person name="Garwood T.J."/>
            <person name="Larsen P.A."/>
            <person name="Fountain-Jones N.M."/>
            <person name="Garbe J.R."/>
            <person name="Macchietto M.G."/>
            <person name="Kania S.A."/>
            <person name="Gerhold R.W."/>
            <person name="Richards J.E."/>
            <person name="Wolf T.M."/>
        </authorList>
    </citation>
    <scope>NUCLEOTIDE SEQUENCE</scope>
    <source>
        <strain evidence="1">MNPRO001-30</strain>
        <tissue evidence="1">Meninges</tissue>
    </source>
</reference>
<proteinExistence type="predicted"/>
<organism evidence="1 2">
    <name type="scientific">Parelaphostrongylus tenuis</name>
    <name type="common">Meningeal worm</name>
    <dbReference type="NCBI Taxonomy" id="148309"/>
    <lineage>
        <taxon>Eukaryota</taxon>
        <taxon>Metazoa</taxon>
        <taxon>Ecdysozoa</taxon>
        <taxon>Nematoda</taxon>
        <taxon>Chromadorea</taxon>
        <taxon>Rhabditida</taxon>
        <taxon>Rhabditina</taxon>
        <taxon>Rhabditomorpha</taxon>
        <taxon>Strongyloidea</taxon>
        <taxon>Metastrongylidae</taxon>
        <taxon>Parelaphostrongylus</taxon>
    </lineage>
</organism>
<dbReference type="EMBL" id="JAHQIW010001067">
    <property type="protein sequence ID" value="KAJ1351406.1"/>
    <property type="molecule type" value="Genomic_DNA"/>
</dbReference>
<dbReference type="AlphaFoldDB" id="A0AAD5MP41"/>
<evidence type="ECO:0000313" key="1">
    <source>
        <dbReference type="EMBL" id="KAJ1351406.1"/>
    </source>
</evidence>
<comment type="caution">
    <text evidence="1">The sequence shown here is derived from an EMBL/GenBank/DDBJ whole genome shotgun (WGS) entry which is preliminary data.</text>
</comment>